<name>A0A0G0XNN3_9BACT</name>
<dbReference type="PROSITE" id="PS50889">
    <property type="entry name" value="S4"/>
    <property type="match status" value="1"/>
</dbReference>
<accession>A0A0G0XNN3</accession>
<dbReference type="PATRIC" id="fig|1618983.3.peg.739"/>
<dbReference type="Pfam" id="PF01479">
    <property type="entry name" value="S4"/>
    <property type="match status" value="1"/>
</dbReference>
<sequence>MRLNKYIADSGLCSRRKADELIDEGRVKINGKPTKVGQQVEDKDQVSVNGEILTPRGQDVYLVFNKPFGVICTADPDADNTIYDYLPSGERLIYVGRLDVESSGLVLLTNNGEVANAITSPKFDHEKEYVVTVEKPITRSFLESLAKGVIIDDTKTKPARVRKMTDTKFGIVITEGRNRQIRRMCESLGYNVTSLKRVRVMNIKLGQLGPGNYRVLTKTERLELFGELENSQKAQKTPRKK</sequence>
<dbReference type="EMBL" id="LCAW01000018">
    <property type="protein sequence ID" value="KKR98405.1"/>
    <property type="molecule type" value="Genomic_DNA"/>
</dbReference>
<dbReference type="InterPro" id="IPR050343">
    <property type="entry name" value="RsuA_PseudoU_synthase"/>
</dbReference>
<dbReference type="GO" id="GO:0003723">
    <property type="term" value="F:RNA binding"/>
    <property type="evidence" value="ECO:0007669"/>
    <property type="project" value="UniProtKB-KW"/>
</dbReference>
<keyword evidence="3" id="KW-0694">RNA-binding</keyword>
<dbReference type="Gene3D" id="3.30.70.1560">
    <property type="entry name" value="Alpha-L RNA-binding motif"/>
    <property type="match status" value="1"/>
</dbReference>
<dbReference type="GO" id="GO:0120159">
    <property type="term" value="F:rRNA pseudouridine synthase activity"/>
    <property type="evidence" value="ECO:0007669"/>
    <property type="project" value="UniProtKB-ARBA"/>
</dbReference>
<dbReference type="InterPro" id="IPR018496">
    <property type="entry name" value="PsdUridine_synth_RsuA/RluB_CS"/>
</dbReference>
<protein>
    <recommendedName>
        <fullName evidence="4">Pseudouridine synthase</fullName>
        <ecNumber evidence="4">5.4.99.-</ecNumber>
    </recommendedName>
</protein>
<dbReference type="AlphaFoldDB" id="A0A0G0XNN3"/>
<dbReference type="SMART" id="SM00363">
    <property type="entry name" value="S4"/>
    <property type="match status" value="1"/>
</dbReference>
<dbReference type="InterPro" id="IPR000748">
    <property type="entry name" value="PsdUridine_synth_RsuA/RluB/E/F"/>
</dbReference>
<evidence type="ECO:0000256" key="3">
    <source>
        <dbReference type="PROSITE-ProRule" id="PRU00182"/>
    </source>
</evidence>
<dbReference type="InterPro" id="IPR020103">
    <property type="entry name" value="PsdUridine_synth_cat_dom_sf"/>
</dbReference>
<dbReference type="PANTHER" id="PTHR47683">
    <property type="entry name" value="PSEUDOURIDINE SYNTHASE FAMILY PROTEIN-RELATED"/>
    <property type="match status" value="1"/>
</dbReference>
<dbReference type="Pfam" id="PF00849">
    <property type="entry name" value="PseudoU_synth_2"/>
    <property type="match status" value="1"/>
</dbReference>
<evidence type="ECO:0000256" key="1">
    <source>
        <dbReference type="ARBA" id="ARBA00008348"/>
    </source>
</evidence>
<dbReference type="SUPFAM" id="SSF55120">
    <property type="entry name" value="Pseudouridine synthase"/>
    <property type="match status" value="1"/>
</dbReference>
<dbReference type="Gene3D" id="3.30.70.580">
    <property type="entry name" value="Pseudouridine synthase I, catalytic domain, N-terminal subdomain"/>
    <property type="match status" value="1"/>
</dbReference>
<dbReference type="Gene3D" id="3.10.290.10">
    <property type="entry name" value="RNA-binding S4 domain"/>
    <property type="match status" value="1"/>
</dbReference>
<dbReference type="InterPro" id="IPR020094">
    <property type="entry name" value="TruA/RsuA/RluB/E/F_N"/>
</dbReference>
<comment type="similarity">
    <text evidence="1 4">Belongs to the pseudouridine synthase RsuA family.</text>
</comment>
<reference evidence="6 7" key="1">
    <citation type="journal article" date="2015" name="Nature">
        <title>rRNA introns, odd ribosomes, and small enigmatic genomes across a large radiation of phyla.</title>
        <authorList>
            <person name="Brown C.T."/>
            <person name="Hug L.A."/>
            <person name="Thomas B.C."/>
            <person name="Sharon I."/>
            <person name="Castelle C.J."/>
            <person name="Singh A."/>
            <person name="Wilkins M.J."/>
            <person name="Williams K.H."/>
            <person name="Banfield J.F."/>
        </authorList>
    </citation>
    <scope>NUCLEOTIDE SEQUENCE [LARGE SCALE GENOMIC DNA]</scope>
</reference>
<comment type="caution">
    <text evidence="6">The sequence shown here is derived from an EMBL/GenBank/DDBJ whole genome shotgun (WGS) entry which is preliminary data.</text>
</comment>
<dbReference type="NCBIfam" id="TIGR00093">
    <property type="entry name" value="pseudouridine synthase"/>
    <property type="match status" value="1"/>
</dbReference>
<feature type="domain" description="RNA-binding S4" evidence="5">
    <location>
        <begin position="1"/>
        <end position="62"/>
    </location>
</feature>
<proteinExistence type="inferred from homology"/>
<dbReference type="PROSITE" id="PS01149">
    <property type="entry name" value="PSI_RSU"/>
    <property type="match status" value="1"/>
</dbReference>
<dbReference type="GO" id="GO:0000455">
    <property type="term" value="P:enzyme-directed rRNA pseudouridine synthesis"/>
    <property type="evidence" value="ECO:0007669"/>
    <property type="project" value="UniProtKB-ARBA"/>
</dbReference>
<dbReference type="EC" id="5.4.99.-" evidence="4"/>
<dbReference type="PANTHER" id="PTHR47683:SF2">
    <property type="entry name" value="RNA-BINDING S4 DOMAIN-CONTAINING PROTEIN"/>
    <property type="match status" value="1"/>
</dbReference>
<evidence type="ECO:0000259" key="5">
    <source>
        <dbReference type="SMART" id="SM00363"/>
    </source>
</evidence>
<dbReference type="FunFam" id="3.10.290.10:FF:000003">
    <property type="entry name" value="Pseudouridine synthase"/>
    <property type="match status" value="1"/>
</dbReference>
<gene>
    <name evidence="6" type="ORF">UU50_C0018G0010</name>
</gene>
<dbReference type="InterPro" id="IPR006145">
    <property type="entry name" value="PsdUridine_synth_RsuA/RluA"/>
</dbReference>
<dbReference type="InterPro" id="IPR036986">
    <property type="entry name" value="S4_RNA-bd_sf"/>
</dbReference>
<dbReference type="SUPFAM" id="SSF55174">
    <property type="entry name" value="Alpha-L RNA-binding motif"/>
    <property type="match status" value="1"/>
</dbReference>
<dbReference type="InterPro" id="IPR002942">
    <property type="entry name" value="S4_RNA-bd"/>
</dbReference>
<evidence type="ECO:0000256" key="2">
    <source>
        <dbReference type="ARBA" id="ARBA00023235"/>
    </source>
</evidence>
<evidence type="ECO:0000313" key="6">
    <source>
        <dbReference type="EMBL" id="KKR98405.1"/>
    </source>
</evidence>
<dbReference type="CDD" id="cd00165">
    <property type="entry name" value="S4"/>
    <property type="match status" value="1"/>
</dbReference>
<evidence type="ECO:0000313" key="7">
    <source>
        <dbReference type="Proteomes" id="UP000033930"/>
    </source>
</evidence>
<organism evidence="6 7">
    <name type="scientific">Candidatus Uhrbacteria bacterium GW2011_GWC1_41_20</name>
    <dbReference type="NCBI Taxonomy" id="1618983"/>
    <lineage>
        <taxon>Bacteria</taxon>
        <taxon>Candidatus Uhriibacteriota</taxon>
    </lineage>
</organism>
<keyword evidence="2 4" id="KW-0413">Isomerase</keyword>
<dbReference type="InterPro" id="IPR042092">
    <property type="entry name" value="PsdUridine_s_RsuA/RluB/E/F_cat"/>
</dbReference>
<dbReference type="FunFam" id="3.30.70.1560:FF:000002">
    <property type="entry name" value="Pseudouridine synthase"/>
    <property type="match status" value="1"/>
</dbReference>
<dbReference type="Proteomes" id="UP000033930">
    <property type="component" value="Unassembled WGS sequence"/>
</dbReference>
<evidence type="ECO:0000256" key="4">
    <source>
        <dbReference type="RuleBase" id="RU003887"/>
    </source>
</evidence>